<sequence length="82" mass="9319">MALIPESEKTKHQFESLSEAKVHFIIVIFMTKLSLGSLLLFVEECGSGHGHPNPRFGGFTNRLLTLDSKVDNHGRYKEEKYL</sequence>
<comment type="caution">
    <text evidence="2">The sequence shown here is derived from an EMBL/GenBank/DDBJ whole genome shotgun (WGS) entry which is preliminary data.</text>
</comment>
<keyword evidence="1" id="KW-0812">Transmembrane</keyword>
<organism evidence="2 3">
    <name type="scientific">Parasponia andersonii</name>
    <name type="common">Sponia andersonii</name>
    <dbReference type="NCBI Taxonomy" id="3476"/>
    <lineage>
        <taxon>Eukaryota</taxon>
        <taxon>Viridiplantae</taxon>
        <taxon>Streptophyta</taxon>
        <taxon>Embryophyta</taxon>
        <taxon>Tracheophyta</taxon>
        <taxon>Spermatophyta</taxon>
        <taxon>Magnoliopsida</taxon>
        <taxon>eudicotyledons</taxon>
        <taxon>Gunneridae</taxon>
        <taxon>Pentapetalae</taxon>
        <taxon>rosids</taxon>
        <taxon>fabids</taxon>
        <taxon>Rosales</taxon>
        <taxon>Cannabaceae</taxon>
        <taxon>Parasponia</taxon>
    </lineage>
</organism>
<proteinExistence type="predicted"/>
<dbReference type="EMBL" id="JXTB01000447">
    <property type="protein sequence ID" value="PON40072.1"/>
    <property type="molecule type" value="Genomic_DNA"/>
</dbReference>
<dbReference type="AlphaFoldDB" id="A0A2P5AU46"/>
<dbReference type="Proteomes" id="UP000237105">
    <property type="component" value="Unassembled WGS sequence"/>
</dbReference>
<evidence type="ECO:0008006" key="4">
    <source>
        <dbReference type="Google" id="ProtNLM"/>
    </source>
</evidence>
<keyword evidence="1" id="KW-1133">Transmembrane helix</keyword>
<protein>
    <recommendedName>
        <fullName evidence="4">Transmembrane protein</fullName>
    </recommendedName>
</protein>
<gene>
    <name evidence="2" type="ORF">PanWU01x14_300150</name>
</gene>
<evidence type="ECO:0000313" key="2">
    <source>
        <dbReference type="EMBL" id="PON40072.1"/>
    </source>
</evidence>
<name>A0A2P5AU46_PARAD</name>
<evidence type="ECO:0000256" key="1">
    <source>
        <dbReference type="SAM" id="Phobius"/>
    </source>
</evidence>
<reference evidence="3" key="1">
    <citation type="submission" date="2016-06" db="EMBL/GenBank/DDBJ databases">
        <title>Parallel loss of symbiosis genes in relatives of nitrogen-fixing non-legume Parasponia.</title>
        <authorList>
            <person name="Van Velzen R."/>
            <person name="Holmer R."/>
            <person name="Bu F."/>
            <person name="Rutten L."/>
            <person name="Van Zeijl A."/>
            <person name="Liu W."/>
            <person name="Santuari L."/>
            <person name="Cao Q."/>
            <person name="Sharma T."/>
            <person name="Shen D."/>
            <person name="Roswanjaya Y."/>
            <person name="Wardhani T."/>
            <person name="Kalhor M.S."/>
            <person name="Jansen J."/>
            <person name="Van den Hoogen J."/>
            <person name="Gungor B."/>
            <person name="Hartog M."/>
            <person name="Hontelez J."/>
            <person name="Verver J."/>
            <person name="Yang W.-C."/>
            <person name="Schijlen E."/>
            <person name="Repin R."/>
            <person name="Schilthuizen M."/>
            <person name="Schranz E."/>
            <person name="Heidstra R."/>
            <person name="Miyata K."/>
            <person name="Fedorova E."/>
            <person name="Kohlen W."/>
            <person name="Bisseling T."/>
            <person name="Smit S."/>
            <person name="Geurts R."/>
        </authorList>
    </citation>
    <scope>NUCLEOTIDE SEQUENCE [LARGE SCALE GENOMIC DNA]</scope>
    <source>
        <strain evidence="3">cv. WU1-14</strain>
    </source>
</reference>
<evidence type="ECO:0000313" key="3">
    <source>
        <dbReference type="Proteomes" id="UP000237105"/>
    </source>
</evidence>
<accession>A0A2P5AU46</accession>
<keyword evidence="3" id="KW-1185">Reference proteome</keyword>
<keyword evidence="1" id="KW-0472">Membrane</keyword>
<feature type="transmembrane region" description="Helical" evidence="1">
    <location>
        <begin position="20"/>
        <end position="42"/>
    </location>
</feature>